<proteinExistence type="predicted"/>
<keyword evidence="2" id="KW-1185">Reference proteome</keyword>
<dbReference type="SUPFAM" id="SSF53850">
    <property type="entry name" value="Periplasmic binding protein-like II"/>
    <property type="match status" value="1"/>
</dbReference>
<evidence type="ECO:0000313" key="2">
    <source>
        <dbReference type="Proteomes" id="UP000718821"/>
    </source>
</evidence>
<feature type="non-terminal residue" evidence="1">
    <location>
        <position position="84"/>
    </location>
</feature>
<dbReference type="Proteomes" id="UP000718821">
    <property type="component" value="Unassembled WGS sequence"/>
</dbReference>
<reference evidence="1" key="1">
    <citation type="submission" date="2020-08" db="EMBL/GenBank/DDBJ databases">
        <authorList>
            <person name="Cejkova D."/>
            <person name="Kubasova T."/>
            <person name="Jahodarova E."/>
            <person name="Rychlik I."/>
        </authorList>
    </citation>
    <scope>NUCLEOTIDE SEQUENCE</scope>
    <source>
        <strain evidence="1">An836</strain>
    </source>
</reference>
<sequence length="84" mass="9023">APDSAFGLKIGYTAFAPLPDSFFDDPKAFGENPKDGCTGPYVIPSNMEHFQNGTEEGELRRQAISMAIDRKALCEKVLSGTGTP</sequence>
<dbReference type="AlphaFoldDB" id="A0A938X018"/>
<feature type="non-terminal residue" evidence="1">
    <location>
        <position position="1"/>
    </location>
</feature>
<organism evidence="1 2">
    <name type="scientific">Bifidobacterium pullorum subsp. saeculare</name>
    <dbReference type="NCBI Taxonomy" id="78257"/>
    <lineage>
        <taxon>Bacteria</taxon>
        <taxon>Bacillati</taxon>
        <taxon>Actinomycetota</taxon>
        <taxon>Actinomycetes</taxon>
        <taxon>Bifidobacteriales</taxon>
        <taxon>Bifidobacteriaceae</taxon>
        <taxon>Bifidobacterium</taxon>
    </lineage>
</organism>
<evidence type="ECO:0000313" key="1">
    <source>
        <dbReference type="EMBL" id="MBM6700710.1"/>
    </source>
</evidence>
<name>A0A938X018_9BIFI</name>
<gene>
    <name evidence="1" type="ORF">H7U32_10560</name>
</gene>
<accession>A0A938X018</accession>
<protein>
    <submittedName>
        <fullName evidence="1">ABC transporter substrate-binding protein</fullName>
    </submittedName>
</protein>
<comment type="caution">
    <text evidence="1">The sequence shown here is derived from an EMBL/GenBank/DDBJ whole genome shotgun (WGS) entry which is preliminary data.</text>
</comment>
<reference evidence="1" key="2">
    <citation type="journal article" date="2021" name="Sci. Rep.">
        <title>The distribution of antibiotic resistance genes in chicken gut microbiota commensals.</title>
        <authorList>
            <person name="Juricova H."/>
            <person name="Matiasovicova J."/>
            <person name="Kubasova T."/>
            <person name="Cejkova D."/>
            <person name="Rychlik I."/>
        </authorList>
    </citation>
    <scope>NUCLEOTIDE SEQUENCE</scope>
    <source>
        <strain evidence="1">An836</strain>
    </source>
</reference>
<dbReference type="EMBL" id="JACLYU010000300">
    <property type="protein sequence ID" value="MBM6700710.1"/>
    <property type="molecule type" value="Genomic_DNA"/>
</dbReference>